<sequence length="225" mass="24572">MSGADWLSYSLQDFVMFGPQVFLRLFVRINQDLWPWQLLAVVAAIGIPALLLRQGDAARRLALGLMAIAWVTSGYGFLVGYFGPINWPATWFGWAFVAQGALLGAALFCGGVHKGRLPIRQFVVLWLVAVCGLPFLAVADSGQWQSVALFGIAPGTTAAAGALVVALVTGPWRWLYLPLLVLWSLFSAAMFWVLQTWWLLIAPLATLLLVGAGFWLSPRPARSQD</sequence>
<feature type="transmembrane region" description="Helical" evidence="1">
    <location>
        <begin position="174"/>
        <end position="192"/>
    </location>
</feature>
<keyword evidence="1" id="KW-0812">Transmembrane</keyword>
<keyword evidence="1" id="KW-1133">Transmembrane helix</keyword>
<gene>
    <name evidence="2" type="ORF">MS5N3_25980</name>
</gene>
<protein>
    <recommendedName>
        <fullName evidence="4">MFS transporter permease</fullName>
    </recommendedName>
</protein>
<feature type="transmembrane region" description="Helical" evidence="1">
    <location>
        <begin position="61"/>
        <end position="83"/>
    </location>
</feature>
<evidence type="ECO:0000256" key="1">
    <source>
        <dbReference type="SAM" id="Phobius"/>
    </source>
</evidence>
<dbReference type="Proteomes" id="UP000340077">
    <property type="component" value="Unassembled WGS sequence"/>
</dbReference>
<proteinExistence type="predicted"/>
<feature type="transmembrane region" description="Helical" evidence="1">
    <location>
        <begin position="145"/>
        <end position="167"/>
    </location>
</feature>
<dbReference type="AlphaFoldDB" id="A0A5M3PQK4"/>
<dbReference type="Pfam" id="PF19540">
    <property type="entry name" value="DUF6064"/>
    <property type="match status" value="1"/>
</dbReference>
<feature type="transmembrane region" description="Helical" evidence="1">
    <location>
        <begin position="198"/>
        <end position="216"/>
    </location>
</feature>
<dbReference type="EMBL" id="BGZH01000002">
    <property type="protein sequence ID" value="GBO85147.1"/>
    <property type="molecule type" value="Genomic_DNA"/>
</dbReference>
<feature type="transmembrane region" description="Helical" evidence="1">
    <location>
        <begin position="122"/>
        <end position="139"/>
    </location>
</feature>
<accession>A0A5M3PQK4</accession>
<reference evidence="2 3" key="1">
    <citation type="journal article" date="2019" name="J. Gen. Appl. Microbiol.">
        <title>Aerobic degradation of cis-dichloroethene by the marine bacterium Marinobacter salsuginis strain 5N-3.</title>
        <authorList>
            <person name="Inoue Y."/>
            <person name="Fukunaga Y."/>
            <person name="Katsumata H."/>
            <person name="Ohji S."/>
            <person name="Hosoyama A."/>
            <person name="Mori K."/>
            <person name="Ando K."/>
        </authorList>
    </citation>
    <scope>NUCLEOTIDE SEQUENCE [LARGE SCALE GENOMIC DNA]</scope>
    <source>
        <strain evidence="2 3">5N-3</strain>
    </source>
</reference>
<keyword evidence="3" id="KW-1185">Reference proteome</keyword>
<dbReference type="InterPro" id="IPR045708">
    <property type="entry name" value="DUF6064"/>
</dbReference>
<name>A0A5M3PQK4_9GAMM</name>
<evidence type="ECO:0008006" key="4">
    <source>
        <dbReference type="Google" id="ProtNLM"/>
    </source>
</evidence>
<comment type="caution">
    <text evidence="2">The sequence shown here is derived from an EMBL/GenBank/DDBJ whole genome shotgun (WGS) entry which is preliminary data.</text>
</comment>
<organism evidence="2 3">
    <name type="scientific">Marinobacter salsuginis</name>
    <dbReference type="NCBI Taxonomy" id="418719"/>
    <lineage>
        <taxon>Bacteria</taxon>
        <taxon>Pseudomonadati</taxon>
        <taxon>Pseudomonadota</taxon>
        <taxon>Gammaproteobacteria</taxon>
        <taxon>Pseudomonadales</taxon>
        <taxon>Marinobacteraceae</taxon>
        <taxon>Marinobacter</taxon>
    </lineage>
</organism>
<evidence type="ECO:0000313" key="3">
    <source>
        <dbReference type="Proteomes" id="UP000340077"/>
    </source>
</evidence>
<keyword evidence="1" id="KW-0472">Membrane</keyword>
<feature type="transmembrane region" description="Helical" evidence="1">
    <location>
        <begin position="33"/>
        <end position="52"/>
    </location>
</feature>
<evidence type="ECO:0000313" key="2">
    <source>
        <dbReference type="EMBL" id="GBO85147.1"/>
    </source>
</evidence>
<feature type="transmembrane region" description="Helical" evidence="1">
    <location>
        <begin position="89"/>
        <end position="110"/>
    </location>
</feature>